<evidence type="ECO:0000256" key="1">
    <source>
        <dbReference type="ARBA" id="ARBA00005417"/>
    </source>
</evidence>
<keyword evidence="4 6" id="KW-0067">ATP-binding</keyword>
<protein>
    <submittedName>
        <fullName evidence="6">Efflux ABC transporter, ATP-binding protein</fullName>
    </submittedName>
</protein>
<dbReference type="SUPFAM" id="SSF52540">
    <property type="entry name" value="P-loop containing nucleoside triphosphate hydrolases"/>
    <property type="match status" value="1"/>
</dbReference>
<name>A0A6J4QZF5_9ACTN</name>
<keyword evidence="2" id="KW-0813">Transport</keyword>
<dbReference type="InterPro" id="IPR027417">
    <property type="entry name" value="P-loop_NTPase"/>
</dbReference>
<gene>
    <name evidence="6" type="ORF">AVDCRST_MAG58-1283</name>
</gene>
<evidence type="ECO:0000256" key="2">
    <source>
        <dbReference type="ARBA" id="ARBA00022448"/>
    </source>
</evidence>
<dbReference type="GO" id="GO:0016887">
    <property type="term" value="F:ATP hydrolysis activity"/>
    <property type="evidence" value="ECO:0007669"/>
    <property type="project" value="InterPro"/>
</dbReference>
<dbReference type="Gene3D" id="3.40.50.300">
    <property type="entry name" value="P-loop containing nucleotide triphosphate hydrolases"/>
    <property type="match status" value="1"/>
</dbReference>
<dbReference type="PANTHER" id="PTHR43335">
    <property type="entry name" value="ABC TRANSPORTER, ATP-BINDING PROTEIN"/>
    <property type="match status" value="1"/>
</dbReference>
<dbReference type="AlphaFoldDB" id="A0A6J4QZF5"/>
<sequence length="314" mass="33657">MGVRREASVLEVRGFTKKFGDFVAVDSLSFEVRRGDVYGFLGPNGSGKSTTIRAIFGLVEPTEGEIRLLGHQAGRPGGREGVAGFVDMPGFYDYLSARDNLKVLAAADRRKGEAPMTRVLETVGLLGRERDKVKTYSTGMKQRLAIASALLREPEVLILDEPTNGLDPGGMRDVRDLIRRLNEDGLTIFLSSHLLAEVEQLCNRVAVIGHGRLLAEGTIAEVVGGDNGRPGYRLVVDDAKSALRILESTTNVTGASVAEPPDGLGDEEIRFAVGPEGPGPVVRDLVAGGVAVLALVPARPSLEDLFLELTEERS</sequence>
<proteinExistence type="inferred from homology"/>
<organism evidence="6">
    <name type="scientific">uncultured Rubrobacteraceae bacterium</name>
    <dbReference type="NCBI Taxonomy" id="349277"/>
    <lineage>
        <taxon>Bacteria</taxon>
        <taxon>Bacillati</taxon>
        <taxon>Actinomycetota</taxon>
        <taxon>Rubrobacteria</taxon>
        <taxon>Rubrobacterales</taxon>
        <taxon>Rubrobacteraceae</taxon>
        <taxon>environmental samples</taxon>
    </lineage>
</organism>
<dbReference type="PANTHER" id="PTHR43335:SF4">
    <property type="entry name" value="ABC TRANSPORTER, ATP-BINDING PROTEIN"/>
    <property type="match status" value="1"/>
</dbReference>
<keyword evidence="3" id="KW-0547">Nucleotide-binding</keyword>
<dbReference type="GO" id="GO:0005524">
    <property type="term" value="F:ATP binding"/>
    <property type="evidence" value="ECO:0007669"/>
    <property type="project" value="UniProtKB-KW"/>
</dbReference>
<dbReference type="InterPro" id="IPR003439">
    <property type="entry name" value="ABC_transporter-like_ATP-bd"/>
</dbReference>
<dbReference type="Pfam" id="PF00005">
    <property type="entry name" value="ABC_tran"/>
    <property type="match status" value="1"/>
</dbReference>
<accession>A0A6J4QZF5</accession>
<dbReference type="PROSITE" id="PS50893">
    <property type="entry name" value="ABC_TRANSPORTER_2"/>
    <property type="match status" value="1"/>
</dbReference>
<evidence type="ECO:0000256" key="4">
    <source>
        <dbReference type="ARBA" id="ARBA00022840"/>
    </source>
</evidence>
<feature type="domain" description="ABC transporter" evidence="5">
    <location>
        <begin position="10"/>
        <end position="235"/>
    </location>
</feature>
<reference evidence="6" key="1">
    <citation type="submission" date="2020-02" db="EMBL/GenBank/DDBJ databases">
        <authorList>
            <person name="Meier V. D."/>
        </authorList>
    </citation>
    <scope>NUCLEOTIDE SEQUENCE</scope>
    <source>
        <strain evidence="6">AVDCRST_MAG58</strain>
    </source>
</reference>
<comment type="similarity">
    <text evidence="1">Belongs to the ABC transporter superfamily.</text>
</comment>
<dbReference type="EMBL" id="CADCVF010000030">
    <property type="protein sequence ID" value="CAA9454313.1"/>
    <property type="molecule type" value="Genomic_DNA"/>
</dbReference>
<dbReference type="InterPro" id="IPR003593">
    <property type="entry name" value="AAA+_ATPase"/>
</dbReference>
<evidence type="ECO:0000256" key="3">
    <source>
        <dbReference type="ARBA" id="ARBA00022741"/>
    </source>
</evidence>
<evidence type="ECO:0000259" key="5">
    <source>
        <dbReference type="PROSITE" id="PS50893"/>
    </source>
</evidence>
<dbReference type="SMART" id="SM00382">
    <property type="entry name" value="AAA"/>
    <property type="match status" value="1"/>
</dbReference>
<evidence type="ECO:0000313" key="6">
    <source>
        <dbReference type="EMBL" id="CAA9454313.1"/>
    </source>
</evidence>